<dbReference type="PROSITE" id="PS50005">
    <property type="entry name" value="TPR"/>
    <property type="match status" value="1"/>
</dbReference>
<organism evidence="3 5">
    <name type="scientific">Leptospira perolatii</name>
    <dbReference type="NCBI Taxonomy" id="2023191"/>
    <lineage>
        <taxon>Bacteria</taxon>
        <taxon>Pseudomonadati</taxon>
        <taxon>Spirochaetota</taxon>
        <taxon>Spirochaetia</taxon>
        <taxon>Leptospirales</taxon>
        <taxon>Leptospiraceae</taxon>
        <taxon>Leptospira</taxon>
    </lineage>
</organism>
<evidence type="ECO:0000313" key="4">
    <source>
        <dbReference type="Proteomes" id="UP000231962"/>
    </source>
</evidence>
<reference evidence="4 5" key="1">
    <citation type="submission" date="2017-07" db="EMBL/GenBank/DDBJ databases">
        <title>Leptospira spp. isolated from tropical soils.</title>
        <authorList>
            <person name="Thibeaux R."/>
            <person name="Iraola G."/>
            <person name="Ferres I."/>
            <person name="Bierque E."/>
            <person name="Girault D."/>
            <person name="Soupe-Gilbert M.-E."/>
            <person name="Picardeau M."/>
            <person name="Goarant C."/>
        </authorList>
    </citation>
    <scope>NUCLEOTIDE SEQUENCE [LARGE SCALE GENOMIC DNA]</scope>
    <source>
        <strain evidence="3 5">FH1-B-B1</strain>
        <strain evidence="2 4">FH1-B-C1</strain>
    </source>
</reference>
<dbReference type="OrthoDB" id="340482at2"/>
<evidence type="ECO:0000313" key="2">
    <source>
        <dbReference type="EMBL" id="PJZ68948.1"/>
    </source>
</evidence>
<sequence length="312" mass="36026">MGTDRKYEEAIHHLAEGNFERAKKAFDSLLESNPENSDYISGFYLSSYWDNRIERIHISREGRDRAALLLEFLKEFEAQYSQKQFSKSSSYWTCRNAIILEVVDQVKISIQKEGNLSISSGMIVELIYQLLLSGEVTSASEILKDVSGLEKGIPELLFLRAECMYQSGNEAQGLLLYREAFLKDPSLLRIDAVRSEPILNAISALKEIWKDSGDLREAIPVYCLENGIFKDIRKMNDREIDQLRLELFRLRDSLSVRKGDYDFKVKCRMIQLCCALLDSRSGTYYGENAQEAKRILDSLDPNFYHKRSVRIR</sequence>
<dbReference type="EMBL" id="NPDZ01000004">
    <property type="protein sequence ID" value="PJZ73434.1"/>
    <property type="molecule type" value="Genomic_DNA"/>
</dbReference>
<feature type="repeat" description="TPR" evidence="1">
    <location>
        <begin position="3"/>
        <end position="36"/>
    </location>
</feature>
<evidence type="ECO:0000313" key="5">
    <source>
        <dbReference type="Proteomes" id="UP000231990"/>
    </source>
</evidence>
<dbReference type="Proteomes" id="UP000231990">
    <property type="component" value="Unassembled WGS sequence"/>
</dbReference>
<keyword evidence="1" id="KW-0802">TPR repeat</keyword>
<evidence type="ECO:0000256" key="1">
    <source>
        <dbReference type="PROSITE-ProRule" id="PRU00339"/>
    </source>
</evidence>
<dbReference type="SUPFAM" id="SSF48452">
    <property type="entry name" value="TPR-like"/>
    <property type="match status" value="1"/>
</dbReference>
<name>A0A2M9ZN45_9LEPT</name>
<proteinExistence type="predicted"/>
<dbReference type="InterPro" id="IPR011990">
    <property type="entry name" value="TPR-like_helical_dom_sf"/>
</dbReference>
<gene>
    <name evidence="2" type="ORF">CH360_13815</name>
    <name evidence="3" type="ORF">CH373_07900</name>
</gene>
<accession>A0A2M9ZN45</accession>
<dbReference type="Proteomes" id="UP000231962">
    <property type="component" value="Unassembled WGS sequence"/>
</dbReference>
<evidence type="ECO:0000313" key="3">
    <source>
        <dbReference type="EMBL" id="PJZ73434.1"/>
    </source>
</evidence>
<dbReference type="Gene3D" id="1.25.40.10">
    <property type="entry name" value="Tetratricopeptide repeat domain"/>
    <property type="match status" value="1"/>
</dbReference>
<dbReference type="InterPro" id="IPR019734">
    <property type="entry name" value="TPR_rpt"/>
</dbReference>
<evidence type="ECO:0008006" key="6">
    <source>
        <dbReference type="Google" id="ProtNLM"/>
    </source>
</evidence>
<keyword evidence="4" id="KW-1185">Reference proteome</keyword>
<dbReference type="RefSeq" id="WP_100714638.1">
    <property type="nucleotide sequence ID" value="NZ_NPDY01000014.1"/>
</dbReference>
<dbReference type="EMBL" id="NPDY01000014">
    <property type="protein sequence ID" value="PJZ68948.1"/>
    <property type="molecule type" value="Genomic_DNA"/>
</dbReference>
<dbReference type="AlphaFoldDB" id="A0A2M9ZN45"/>
<protein>
    <recommendedName>
        <fullName evidence="6">Tetratricopeptide repeat protein</fullName>
    </recommendedName>
</protein>
<comment type="caution">
    <text evidence="3">The sequence shown here is derived from an EMBL/GenBank/DDBJ whole genome shotgun (WGS) entry which is preliminary data.</text>
</comment>